<organism evidence="1 2">
    <name type="scientific">Saccharomyces uvarum</name>
    <name type="common">Yeast</name>
    <name type="synonym">Saccharomyces bayanus var. uvarum</name>
    <dbReference type="NCBI Taxonomy" id="230603"/>
    <lineage>
        <taxon>Eukaryota</taxon>
        <taxon>Fungi</taxon>
        <taxon>Dikarya</taxon>
        <taxon>Ascomycota</taxon>
        <taxon>Saccharomycotina</taxon>
        <taxon>Saccharomycetes</taxon>
        <taxon>Saccharomycetales</taxon>
        <taxon>Saccharomycetaceae</taxon>
        <taxon>Saccharomyces</taxon>
    </lineage>
</organism>
<reference evidence="1" key="1">
    <citation type="submission" date="2022-10" db="EMBL/GenBank/DDBJ databases">
        <authorList>
            <person name="Byrne P K."/>
        </authorList>
    </citation>
    <scope>NUCLEOTIDE SEQUENCE</scope>
    <source>
        <strain evidence="1">ZP964</strain>
    </source>
</reference>
<evidence type="ECO:0000313" key="1">
    <source>
        <dbReference type="EMBL" id="CAI4045676.1"/>
    </source>
</evidence>
<protein>
    <submittedName>
        <fullName evidence="1">Uncharacterized protein</fullName>
    </submittedName>
</protein>
<dbReference type="Proteomes" id="UP001162085">
    <property type="component" value="Chromosome 11"/>
</dbReference>
<evidence type="ECO:0000313" key="2">
    <source>
        <dbReference type="Proteomes" id="UP001162085"/>
    </source>
</evidence>
<sequence length="288" mass="33982">MFRLVRQKLTDENHYRIEKTQRKQIPEPLHFNRERNLPIATIFGKRGFFVFPSVQSYDRFKRTNFNISVLDADGVGVPLFHIVQNYNVIGQVMGKSPNFHIFKYVLQSVQDPPLYTECKVICEDKAFRLCKILFCEIYCQLGFLDTKYEFFYPSRSQPVKNYRIVRRNNFRDLNVCLDGMNFRWHVKVLSDHYRLMYLDENTPSNNQTNRQKQSQRKIDSPDFVLGHYTRDYSNLLPRSIAKSSNLIIGENSRADCLGISSVPQLTEMLACQGALVEYLEHIERRKDK</sequence>
<accession>A0ABN8WM38</accession>
<keyword evidence="2" id="KW-1185">Reference proteome</keyword>
<gene>
    <name evidence="1" type="primary">SUVZ11G0010</name>
    <name evidence="1" type="ORF">SUVZ_11G0010</name>
</gene>
<proteinExistence type="predicted"/>
<name>A0ABN8WM38_SACUV</name>
<dbReference type="EMBL" id="OX365938">
    <property type="protein sequence ID" value="CAI4045676.1"/>
    <property type="molecule type" value="Genomic_DNA"/>
</dbReference>